<accession>A0ABN9VST2</accession>
<evidence type="ECO:0000313" key="2">
    <source>
        <dbReference type="EMBL" id="CAK0876020.1"/>
    </source>
</evidence>
<feature type="compositionally biased region" description="Basic and acidic residues" evidence="1">
    <location>
        <begin position="1"/>
        <end position="24"/>
    </location>
</feature>
<dbReference type="Proteomes" id="UP001189429">
    <property type="component" value="Unassembled WGS sequence"/>
</dbReference>
<proteinExistence type="predicted"/>
<dbReference type="EMBL" id="CAUYUJ010017587">
    <property type="protein sequence ID" value="CAK0876020.1"/>
    <property type="molecule type" value="Genomic_DNA"/>
</dbReference>
<comment type="caution">
    <text evidence="2">The sequence shown here is derived from an EMBL/GenBank/DDBJ whole genome shotgun (WGS) entry which is preliminary data.</text>
</comment>
<protein>
    <submittedName>
        <fullName evidence="2">Uncharacterized protein</fullName>
    </submittedName>
</protein>
<name>A0ABN9VST2_9DINO</name>
<evidence type="ECO:0000256" key="1">
    <source>
        <dbReference type="SAM" id="MobiDB-lite"/>
    </source>
</evidence>
<organism evidence="2 3">
    <name type="scientific">Prorocentrum cordatum</name>
    <dbReference type="NCBI Taxonomy" id="2364126"/>
    <lineage>
        <taxon>Eukaryota</taxon>
        <taxon>Sar</taxon>
        <taxon>Alveolata</taxon>
        <taxon>Dinophyceae</taxon>
        <taxon>Prorocentrales</taxon>
        <taxon>Prorocentraceae</taxon>
        <taxon>Prorocentrum</taxon>
    </lineage>
</organism>
<keyword evidence="3" id="KW-1185">Reference proteome</keyword>
<gene>
    <name evidence="2" type="ORF">PCOR1329_LOCUS60546</name>
</gene>
<feature type="compositionally biased region" description="Low complexity" evidence="1">
    <location>
        <begin position="25"/>
        <end position="44"/>
    </location>
</feature>
<feature type="region of interest" description="Disordered" evidence="1">
    <location>
        <begin position="1"/>
        <end position="46"/>
    </location>
</feature>
<reference evidence="2" key="1">
    <citation type="submission" date="2023-10" db="EMBL/GenBank/DDBJ databases">
        <authorList>
            <person name="Chen Y."/>
            <person name="Shah S."/>
            <person name="Dougan E. K."/>
            <person name="Thang M."/>
            <person name="Chan C."/>
        </authorList>
    </citation>
    <scope>NUCLEOTIDE SEQUENCE [LARGE SCALE GENOMIC DNA]</scope>
</reference>
<sequence length="494" mass="53271">MEVKIRQQLQAKHDKDLEQARREGAAAATGGDAAPPLAAAAPPAEDADDLARIKKLAALIQAGEHMGDSEKDNVQRWKTELEALRTKRQETLPLGKRYHACNRDVKRLEGLSAAIGKDVEATKAEIAHLEVKLALQQEQQAKHDKDLAAARVLLADLGKQRFHGGKESEVIPLLEDVVAKLEDHLYDEGLDGADALEISQQFQEARDRLLQKVSEAKAARDRGPPAPPEAPAPTVAQVPTVTVWATAASSRAFLESLGHQVSEDDEDARNAAKRCAEAHQAATLAAKRAKVDDTEGSQLSKEAVRAAGDDAARLAGLLLLLLPRPPVEASNVPNTGQEDVTVLYGNITEWGPQAKGFLQSDRAKRFDGIAFVELHRAENHSKSIIKAFRKDGWKATYSPGVSTGKGGVTGGELTAVRAHLQATTFDHWRDAKGAALCGFAPMVLHTAAGNIIVVALYLHPALGFGKRNRDTLVALGAFLAMQKADLDYPEDPFR</sequence>
<evidence type="ECO:0000313" key="3">
    <source>
        <dbReference type="Proteomes" id="UP001189429"/>
    </source>
</evidence>
<feature type="region of interest" description="Disordered" evidence="1">
    <location>
        <begin position="214"/>
        <end position="235"/>
    </location>
</feature>
<feature type="compositionally biased region" description="Basic and acidic residues" evidence="1">
    <location>
        <begin position="214"/>
        <end position="223"/>
    </location>
</feature>